<organism evidence="1 2">
    <name type="scientific">Peribacillus asahii</name>
    <dbReference type="NCBI Taxonomy" id="228899"/>
    <lineage>
        <taxon>Bacteria</taxon>
        <taxon>Bacillati</taxon>
        <taxon>Bacillota</taxon>
        <taxon>Bacilli</taxon>
        <taxon>Bacillales</taxon>
        <taxon>Bacillaceae</taxon>
        <taxon>Peribacillus</taxon>
    </lineage>
</organism>
<dbReference type="EMBL" id="CP026095">
    <property type="protein sequence ID" value="AZV43106.1"/>
    <property type="molecule type" value="Genomic_DNA"/>
</dbReference>
<protein>
    <submittedName>
        <fullName evidence="1">Uncharacterized protein</fullName>
    </submittedName>
</protein>
<accession>A0A3T0KRS8</accession>
<gene>
    <name evidence="1" type="ORF">BAOM_2497</name>
</gene>
<evidence type="ECO:0000313" key="1">
    <source>
        <dbReference type="EMBL" id="AZV43106.1"/>
    </source>
</evidence>
<dbReference type="KEGG" id="pasa:BAOM_2497"/>
<sequence>MEIERIFNKNTNITFQDTLNSLINEEIDKLVSLYYSQDKVNTTTSHVEGKEVS</sequence>
<dbReference type="Proteomes" id="UP000283095">
    <property type="component" value="Chromosome"/>
</dbReference>
<reference evidence="1 2" key="1">
    <citation type="submission" date="2018-01" db="EMBL/GenBank/DDBJ databases">
        <title>Bacillus asahii Genome sequencing and assembly.</title>
        <authorList>
            <person name="Jiang H."/>
            <person name="Feng Y."/>
            <person name="Zhao F."/>
            <person name="Lin X."/>
        </authorList>
    </citation>
    <scope>NUCLEOTIDE SEQUENCE [LARGE SCALE GENOMIC DNA]</scope>
    <source>
        <strain evidence="1 2">OM18</strain>
    </source>
</reference>
<evidence type="ECO:0000313" key="2">
    <source>
        <dbReference type="Proteomes" id="UP000283095"/>
    </source>
</evidence>
<dbReference type="RefSeq" id="WP_164853201.1">
    <property type="nucleotide sequence ID" value="NZ_CP026095.1"/>
</dbReference>
<dbReference type="AlphaFoldDB" id="A0A3T0KRS8"/>
<name>A0A3T0KRS8_9BACI</name>
<proteinExistence type="predicted"/>